<sequence>MFAGDIVPYGAGVPLLLLDLDNTLLDRAGPFRAWGEDFLREVGAPAEDIDWLLDVDADGLTDRWDVAEALRDRYGLRISAIDIVEALHDGIVANTRLDPMVACALKIAGDAGWVPVVVTNGAERQQEAKIRRTGLDQYLADWVISEEAGVSKPNPRIFAIGAGRARMRLAGAWMIGDSPEADIGGANGLGLRSVWLHRGRRWTEQRYAPTYTADGPIAALAAVLSG</sequence>
<dbReference type="SFLD" id="SFLDG01129">
    <property type="entry name" value="C1.5:_HAD__Beta-PGM__Phosphata"/>
    <property type="match status" value="1"/>
</dbReference>
<dbReference type="InterPro" id="IPR052550">
    <property type="entry name" value="Pyrimidine_5'-ntase_YjjG"/>
</dbReference>
<dbReference type="EMBL" id="BAABJQ010000016">
    <property type="protein sequence ID" value="GAA5191698.1"/>
    <property type="molecule type" value="Genomic_DNA"/>
</dbReference>
<dbReference type="SUPFAM" id="SSF56784">
    <property type="entry name" value="HAD-like"/>
    <property type="match status" value="1"/>
</dbReference>
<keyword evidence="2" id="KW-1185">Reference proteome</keyword>
<dbReference type="Gene3D" id="1.10.150.520">
    <property type="match status" value="1"/>
</dbReference>
<dbReference type="PANTHER" id="PTHR47478:SF1">
    <property type="entry name" value="PYRIMIDINE 5'-NUCLEOTIDASE YJJG"/>
    <property type="match status" value="1"/>
</dbReference>
<reference evidence="2" key="1">
    <citation type="journal article" date="2019" name="Int. J. Syst. Evol. Microbiol.">
        <title>The Global Catalogue of Microorganisms (GCM) 10K type strain sequencing project: providing services to taxonomists for standard genome sequencing and annotation.</title>
        <authorList>
            <consortium name="The Broad Institute Genomics Platform"/>
            <consortium name="The Broad Institute Genome Sequencing Center for Infectious Disease"/>
            <person name="Wu L."/>
            <person name="Ma J."/>
        </authorList>
    </citation>
    <scope>NUCLEOTIDE SEQUENCE [LARGE SCALE GENOMIC DNA]</scope>
    <source>
        <strain evidence="2">JCM 18304</strain>
    </source>
</reference>
<dbReference type="PANTHER" id="PTHR47478">
    <property type="match status" value="1"/>
</dbReference>
<comment type="caution">
    <text evidence="1">The sequence shown here is derived from an EMBL/GenBank/DDBJ whole genome shotgun (WGS) entry which is preliminary data.</text>
</comment>
<gene>
    <name evidence="1" type="ORF">GCM10023322_49690</name>
</gene>
<dbReference type="InterPro" id="IPR036412">
    <property type="entry name" value="HAD-like_sf"/>
</dbReference>
<evidence type="ECO:0000313" key="1">
    <source>
        <dbReference type="EMBL" id="GAA5191698.1"/>
    </source>
</evidence>
<proteinExistence type="predicted"/>
<dbReference type="Pfam" id="PF00702">
    <property type="entry name" value="Hydrolase"/>
    <property type="match status" value="1"/>
</dbReference>
<organism evidence="1 2">
    <name type="scientific">Rugosimonospora acidiphila</name>
    <dbReference type="NCBI Taxonomy" id="556531"/>
    <lineage>
        <taxon>Bacteria</taxon>
        <taxon>Bacillati</taxon>
        <taxon>Actinomycetota</taxon>
        <taxon>Actinomycetes</taxon>
        <taxon>Micromonosporales</taxon>
        <taxon>Micromonosporaceae</taxon>
        <taxon>Rugosimonospora</taxon>
    </lineage>
</organism>
<dbReference type="SFLD" id="SFLDS00003">
    <property type="entry name" value="Haloacid_Dehalogenase"/>
    <property type="match status" value="1"/>
</dbReference>
<protein>
    <recommendedName>
        <fullName evidence="3">Hydrolase of the HAD superfamily</fullName>
    </recommendedName>
</protein>
<evidence type="ECO:0008006" key="3">
    <source>
        <dbReference type="Google" id="ProtNLM"/>
    </source>
</evidence>
<accession>A0ABP9S5M4</accession>
<evidence type="ECO:0000313" key="2">
    <source>
        <dbReference type="Proteomes" id="UP001501570"/>
    </source>
</evidence>
<dbReference type="Gene3D" id="3.40.50.1000">
    <property type="entry name" value="HAD superfamily/HAD-like"/>
    <property type="match status" value="1"/>
</dbReference>
<name>A0ABP9S5M4_9ACTN</name>
<dbReference type="InterPro" id="IPR023214">
    <property type="entry name" value="HAD_sf"/>
</dbReference>
<dbReference type="Proteomes" id="UP001501570">
    <property type="component" value="Unassembled WGS sequence"/>
</dbReference>